<accession>A0A9D9DGI5</accession>
<reference evidence="1" key="1">
    <citation type="submission" date="2020-10" db="EMBL/GenBank/DDBJ databases">
        <authorList>
            <person name="Gilroy R."/>
        </authorList>
    </citation>
    <scope>NUCLEOTIDE SEQUENCE</scope>
    <source>
        <strain evidence="1">17113</strain>
    </source>
</reference>
<dbReference type="Proteomes" id="UP000823634">
    <property type="component" value="Unassembled WGS sequence"/>
</dbReference>
<protein>
    <submittedName>
        <fullName evidence="1">Uncharacterized protein</fullName>
    </submittedName>
</protein>
<dbReference type="AlphaFoldDB" id="A0A9D9DGI5"/>
<organism evidence="1 2">
    <name type="scientific">Candidatus Alloenteromonas pullistercoris</name>
    <dbReference type="NCBI Taxonomy" id="2840785"/>
    <lineage>
        <taxon>Bacteria</taxon>
        <taxon>Bacillati</taxon>
        <taxon>Bacillota</taxon>
        <taxon>Bacillota incertae sedis</taxon>
        <taxon>Candidatus Alloenteromonas</taxon>
    </lineage>
</organism>
<evidence type="ECO:0000313" key="2">
    <source>
        <dbReference type="Proteomes" id="UP000823634"/>
    </source>
</evidence>
<gene>
    <name evidence="1" type="ORF">IAC61_04695</name>
</gene>
<dbReference type="EMBL" id="JADINA010000030">
    <property type="protein sequence ID" value="MBO8426600.1"/>
    <property type="molecule type" value="Genomic_DNA"/>
</dbReference>
<name>A0A9D9DGI5_9FIRM</name>
<reference evidence="1" key="2">
    <citation type="journal article" date="2021" name="PeerJ">
        <title>Extensive microbial diversity within the chicken gut microbiome revealed by metagenomics and culture.</title>
        <authorList>
            <person name="Gilroy R."/>
            <person name="Ravi A."/>
            <person name="Getino M."/>
            <person name="Pursley I."/>
            <person name="Horton D.L."/>
            <person name="Alikhan N.F."/>
            <person name="Baker D."/>
            <person name="Gharbi K."/>
            <person name="Hall N."/>
            <person name="Watson M."/>
            <person name="Adriaenssens E.M."/>
            <person name="Foster-Nyarko E."/>
            <person name="Jarju S."/>
            <person name="Secka A."/>
            <person name="Antonio M."/>
            <person name="Oren A."/>
            <person name="Chaudhuri R.R."/>
            <person name="La Ragione R."/>
            <person name="Hildebrand F."/>
            <person name="Pallen M.J."/>
        </authorList>
    </citation>
    <scope>NUCLEOTIDE SEQUENCE</scope>
    <source>
        <strain evidence="1">17113</strain>
    </source>
</reference>
<comment type="caution">
    <text evidence="1">The sequence shown here is derived from an EMBL/GenBank/DDBJ whole genome shotgun (WGS) entry which is preliminary data.</text>
</comment>
<proteinExistence type="predicted"/>
<sequence length="112" mass="13284">MLYPEFDKYEPYVDPLNKLVHAYLGKGGTPFYVEPGFYDGLIGFKERREERFPEIMEAIDKLIEEHPKIIFTADFENPWIQRDGYIYREIHDITDPLLIFVEDKSRGSDYGD</sequence>
<evidence type="ECO:0000313" key="1">
    <source>
        <dbReference type="EMBL" id="MBO8426600.1"/>
    </source>
</evidence>